<keyword evidence="3 8" id="KW-0812">Transmembrane</keyword>
<dbReference type="Pfam" id="PF07885">
    <property type="entry name" value="Ion_trans_2"/>
    <property type="match status" value="2"/>
</dbReference>
<evidence type="ECO:0000259" key="10">
    <source>
        <dbReference type="Pfam" id="PF07885"/>
    </source>
</evidence>
<evidence type="ECO:0000256" key="5">
    <source>
        <dbReference type="ARBA" id="ARBA00023065"/>
    </source>
</evidence>
<dbReference type="PANTHER" id="PTHR11003">
    <property type="entry name" value="POTASSIUM CHANNEL, SUBFAMILY K"/>
    <property type="match status" value="1"/>
</dbReference>
<feature type="transmembrane region" description="Helical" evidence="9">
    <location>
        <begin position="215"/>
        <end position="235"/>
    </location>
</feature>
<comment type="similarity">
    <text evidence="8">Belongs to the two pore domain potassium channel (TC 1.A.1.8) family.</text>
</comment>
<dbReference type="InterPro" id="IPR013099">
    <property type="entry name" value="K_chnl_dom"/>
</dbReference>
<evidence type="ECO:0000256" key="4">
    <source>
        <dbReference type="ARBA" id="ARBA00022989"/>
    </source>
</evidence>
<organism evidence="11 12">
    <name type="scientific">Prorocentrum cordatum</name>
    <dbReference type="NCBI Taxonomy" id="2364126"/>
    <lineage>
        <taxon>Eukaryota</taxon>
        <taxon>Sar</taxon>
        <taxon>Alveolata</taxon>
        <taxon>Dinophyceae</taxon>
        <taxon>Prorocentrales</taxon>
        <taxon>Prorocentraceae</taxon>
        <taxon>Prorocentrum</taxon>
    </lineage>
</organism>
<evidence type="ECO:0000256" key="3">
    <source>
        <dbReference type="ARBA" id="ARBA00022692"/>
    </source>
</evidence>
<comment type="caution">
    <text evidence="11">The sequence shown here is derived from an EMBL/GenBank/DDBJ whole genome shotgun (WGS) entry which is preliminary data.</text>
</comment>
<feature type="transmembrane region" description="Helical" evidence="9">
    <location>
        <begin position="20"/>
        <end position="38"/>
    </location>
</feature>
<dbReference type="Proteomes" id="UP001189429">
    <property type="component" value="Unassembled WGS sequence"/>
</dbReference>
<proteinExistence type="inferred from homology"/>
<evidence type="ECO:0000313" key="12">
    <source>
        <dbReference type="Proteomes" id="UP001189429"/>
    </source>
</evidence>
<name>A0ABN9TFM1_9DINO</name>
<evidence type="ECO:0000313" key="11">
    <source>
        <dbReference type="EMBL" id="CAK0844429.1"/>
    </source>
</evidence>
<comment type="subcellular location">
    <subcellularLocation>
        <location evidence="1">Membrane</location>
        <topology evidence="1">Multi-pass membrane protein</topology>
    </subcellularLocation>
</comment>
<dbReference type="EMBL" id="CAUYUJ010014663">
    <property type="protein sequence ID" value="CAK0844429.1"/>
    <property type="molecule type" value="Genomic_DNA"/>
</dbReference>
<dbReference type="PANTHER" id="PTHR11003:SF291">
    <property type="entry name" value="IP11374P"/>
    <property type="match status" value="1"/>
</dbReference>
<keyword evidence="2 8" id="KW-0813">Transport</keyword>
<evidence type="ECO:0000256" key="9">
    <source>
        <dbReference type="SAM" id="Phobius"/>
    </source>
</evidence>
<feature type="transmembrane region" description="Helical" evidence="9">
    <location>
        <begin position="136"/>
        <end position="156"/>
    </location>
</feature>
<evidence type="ECO:0000256" key="8">
    <source>
        <dbReference type="RuleBase" id="RU003857"/>
    </source>
</evidence>
<evidence type="ECO:0000256" key="1">
    <source>
        <dbReference type="ARBA" id="ARBA00004141"/>
    </source>
</evidence>
<keyword evidence="6 9" id="KW-0472">Membrane</keyword>
<reference evidence="11" key="1">
    <citation type="submission" date="2023-10" db="EMBL/GenBank/DDBJ databases">
        <authorList>
            <person name="Chen Y."/>
            <person name="Shah S."/>
            <person name="Dougan E. K."/>
            <person name="Thang M."/>
            <person name="Chan C."/>
        </authorList>
    </citation>
    <scope>NUCLEOTIDE SEQUENCE [LARGE SCALE GENOMIC DNA]</scope>
</reference>
<dbReference type="Gene3D" id="1.10.287.70">
    <property type="match status" value="2"/>
</dbReference>
<feature type="transmembrane region" description="Helical" evidence="9">
    <location>
        <begin position="45"/>
        <end position="63"/>
    </location>
</feature>
<feature type="transmembrane region" description="Helical" evidence="9">
    <location>
        <begin position="75"/>
        <end position="96"/>
    </location>
</feature>
<sequence length="328" mass="36232">MKDGGDAIDDGGQRSTLMSPLVNAMMGYSMLCILAYAVFCHVEDVDQITAIYIIVQIVTTIGYGDITPKLPQTRIFVMCFVIVTLVVLAYVLNLVVQKVTEREETFLMELVESTGNIAEAQSSLREQRVSKERRRLFTASMLFFCALLFGTLFYAASEPCSCSYGMTTIKGCSSVDYDTCIATDGEQKTLVNAMYFSVITLTTVGFGDFTPQTHLGRWVGIFWMIFGVTATANWIGAMSSFLFERAHGGGCFCRLLCSARGREQGRGGSKTPRLCLLWQCIIAWPNVVGRISWRVFWGDVAANFKLSTNHSSEPATVCTPRAFAHTLS</sequence>
<gene>
    <name evidence="11" type="ORF">PCOR1329_LOCUS38516</name>
</gene>
<keyword evidence="7 8" id="KW-0407">Ion channel</keyword>
<keyword evidence="12" id="KW-1185">Reference proteome</keyword>
<feature type="domain" description="Potassium channel" evidence="10">
    <location>
        <begin position="33"/>
        <end position="100"/>
    </location>
</feature>
<keyword evidence="4 9" id="KW-1133">Transmembrane helix</keyword>
<evidence type="ECO:0000256" key="7">
    <source>
        <dbReference type="ARBA" id="ARBA00023303"/>
    </source>
</evidence>
<feature type="domain" description="Potassium channel" evidence="10">
    <location>
        <begin position="178"/>
        <end position="243"/>
    </location>
</feature>
<accession>A0ABN9TFM1</accession>
<dbReference type="SUPFAM" id="SSF81324">
    <property type="entry name" value="Voltage-gated potassium channels"/>
    <property type="match status" value="2"/>
</dbReference>
<dbReference type="InterPro" id="IPR003280">
    <property type="entry name" value="2pore_dom_K_chnl"/>
</dbReference>
<dbReference type="PRINTS" id="PR01333">
    <property type="entry name" value="2POREKCHANEL"/>
</dbReference>
<protein>
    <recommendedName>
        <fullName evidence="10">Potassium channel domain-containing protein</fullName>
    </recommendedName>
</protein>
<evidence type="ECO:0000256" key="2">
    <source>
        <dbReference type="ARBA" id="ARBA00022448"/>
    </source>
</evidence>
<keyword evidence="5 8" id="KW-0406">Ion transport</keyword>
<evidence type="ECO:0000256" key="6">
    <source>
        <dbReference type="ARBA" id="ARBA00023136"/>
    </source>
</evidence>